<evidence type="ECO:0000259" key="11">
    <source>
        <dbReference type="Pfam" id="PF01370"/>
    </source>
</evidence>
<evidence type="ECO:0000313" key="12">
    <source>
        <dbReference type="EMBL" id="MCZ4090393.1"/>
    </source>
</evidence>
<dbReference type="InterPro" id="IPR036291">
    <property type="entry name" value="NAD(P)-bd_dom_sf"/>
</dbReference>
<proteinExistence type="inferred from homology"/>
<comment type="catalytic activity">
    <reaction evidence="1 10">
        <text>UDP-alpha-D-glucose = UDP-alpha-D-galactose</text>
        <dbReference type="Rhea" id="RHEA:22168"/>
        <dbReference type="ChEBI" id="CHEBI:58885"/>
        <dbReference type="ChEBI" id="CHEBI:66914"/>
        <dbReference type="EC" id="5.1.3.2"/>
    </reaction>
</comment>
<protein>
    <recommendedName>
        <fullName evidence="6 10">UDP-glucose 4-epimerase</fullName>
        <ecNumber evidence="5 10">5.1.3.2</ecNumber>
    </recommendedName>
</protein>
<keyword evidence="13" id="KW-1185">Reference proteome</keyword>
<dbReference type="Gene3D" id="3.90.25.10">
    <property type="entry name" value="UDP-galactose 4-epimerase, domain 1"/>
    <property type="match status" value="1"/>
</dbReference>
<dbReference type="NCBIfam" id="TIGR01179">
    <property type="entry name" value="galE"/>
    <property type="match status" value="1"/>
</dbReference>
<comment type="subunit">
    <text evidence="10">Homodimer.</text>
</comment>
<evidence type="ECO:0000256" key="3">
    <source>
        <dbReference type="ARBA" id="ARBA00004947"/>
    </source>
</evidence>
<evidence type="ECO:0000256" key="8">
    <source>
        <dbReference type="ARBA" id="ARBA00023235"/>
    </source>
</evidence>
<evidence type="ECO:0000256" key="4">
    <source>
        <dbReference type="ARBA" id="ARBA00007637"/>
    </source>
</evidence>
<comment type="caution">
    <text evidence="12">The sequence shown here is derived from an EMBL/GenBank/DDBJ whole genome shotgun (WGS) entry which is preliminary data.</text>
</comment>
<keyword evidence="9 10" id="KW-0119">Carbohydrate metabolism</keyword>
<evidence type="ECO:0000256" key="7">
    <source>
        <dbReference type="ARBA" id="ARBA00023027"/>
    </source>
</evidence>
<dbReference type="Pfam" id="PF01370">
    <property type="entry name" value="Epimerase"/>
    <property type="match status" value="1"/>
</dbReference>
<dbReference type="SUPFAM" id="SSF51735">
    <property type="entry name" value="NAD(P)-binding Rossmann-fold domains"/>
    <property type="match status" value="1"/>
</dbReference>
<dbReference type="Gene3D" id="3.40.50.720">
    <property type="entry name" value="NAD(P)-binding Rossmann-like Domain"/>
    <property type="match status" value="1"/>
</dbReference>
<dbReference type="Proteomes" id="UP001079430">
    <property type="component" value="Unassembled WGS sequence"/>
</dbReference>
<reference evidence="12" key="1">
    <citation type="submission" date="2022-10" db="EMBL/GenBank/DDBJ databases">
        <title>Whole genome sequencing of three plant growth promoting bacteria isolated from Vachellia tortilis subsp. raddiana in Morocco.</title>
        <authorList>
            <person name="Hnini M."/>
            <person name="Zouagui R."/>
            <person name="Zouagui H."/>
            <person name="Chemao Elfihri M.-W."/>
            <person name="Ibrahimi A."/>
            <person name="Sbabou L."/>
            <person name="Aurag J."/>
        </authorList>
    </citation>
    <scope>NUCLEOTIDE SEQUENCE</scope>
    <source>
        <strain evidence="12">LMR678</strain>
    </source>
</reference>
<evidence type="ECO:0000313" key="13">
    <source>
        <dbReference type="Proteomes" id="UP001079430"/>
    </source>
</evidence>
<dbReference type="InterPro" id="IPR001509">
    <property type="entry name" value="Epimerase_deHydtase"/>
</dbReference>
<dbReference type="InterPro" id="IPR005886">
    <property type="entry name" value="UDP_G4E"/>
</dbReference>
<accession>A0ABT4KEL0</accession>
<dbReference type="PANTHER" id="PTHR43725">
    <property type="entry name" value="UDP-GLUCOSE 4-EPIMERASE"/>
    <property type="match status" value="1"/>
</dbReference>
<dbReference type="GO" id="GO:0003978">
    <property type="term" value="F:UDP-glucose 4-epimerase activity"/>
    <property type="evidence" value="ECO:0007669"/>
    <property type="project" value="UniProtKB-EC"/>
</dbReference>
<comment type="pathway">
    <text evidence="3 10">Carbohydrate metabolism; galactose metabolism.</text>
</comment>
<evidence type="ECO:0000256" key="10">
    <source>
        <dbReference type="RuleBase" id="RU366046"/>
    </source>
</evidence>
<dbReference type="PANTHER" id="PTHR43725:SF53">
    <property type="entry name" value="UDP-ARABINOSE 4-EPIMERASE 1"/>
    <property type="match status" value="1"/>
</dbReference>
<gene>
    <name evidence="12" type="primary">galE</name>
    <name evidence="12" type="ORF">O3W52_10055</name>
</gene>
<keyword evidence="8 10" id="KW-0413">Isomerase</keyword>
<keyword evidence="7 10" id="KW-0520">NAD</keyword>
<evidence type="ECO:0000256" key="9">
    <source>
        <dbReference type="ARBA" id="ARBA00023277"/>
    </source>
</evidence>
<organism evidence="12 13">
    <name type="scientific">Sinorhizobium psoraleae</name>
    <dbReference type="NCBI Taxonomy" id="520838"/>
    <lineage>
        <taxon>Bacteria</taxon>
        <taxon>Pseudomonadati</taxon>
        <taxon>Pseudomonadota</taxon>
        <taxon>Alphaproteobacteria</taxon>
        <taxon>Hyphomicrobiales</taxon>
        <taxon>Rhizobiaceae</taxon>
        <taxon>Sinorhizobium/Ensifer group</taxon>
        <taxon>Sinorhizobium</taxon>
    </lineage>
</organism>
<evidence type="ECO:0000256" key="2">
    <source>
        <dbReference type="ARBA" id="ARBA00001911"/>
    </source>
</evidence>
<evidence type="ECO:0000256" key="1">
    <source>
        <dbReference type="ARBA" id="ARBA00000083"/>
    </source>
</evidence>
<evidence type="ECO:0000256" key="6">
    <source>
        <dbReference type="ARBA" id="ARBA00018569"/>
    </source>
</evidence>
<dbReference type="EC" id="5.1.3.2" evidence="5 10"/>
<comment type="similarity">
    <text evidence="4 10">Belongs to the NAD(P)-dependent epimerase/dehydratase family.</text>
</comment>
<name>A0ABT4KEL0_9HYPH</name>
<sequence>MAILVTGGAGYIGSHMVWSLLDAGESVVVLDRLSTGFRWAIAPEAKFYFGDVANRTLLARIFAENEIDSVIHFAGSAVVPESVADPLTYYENNTASTCTLIAATIEAGVRHLVFSSTAAVYGTQDTVDPVKETATLRPESPYGRSKLMSEMMLQDAAAARDFRYVVLRYFNVAGADPLGRAGQSTAGATHLIKVACEAALGRRRKVDVYGKDYPTADGTGIRDYIHVADLVAAHKDALRYLRGGGEPLTTNCGYGKGFSVLQVLDAVRRISGRDFRIDYAPRRPGDAAQVVADSSVARLKLDWVPTHASLEDIVQSAFDWEGYLSRKNSYDKAS</sequence>
<dbReference type="RefSeq" id="WP_269278488.1">
    <property type="nucleotide sequence ID" value="NZ_JAPVOI010000004.1"/>
</dbReference>
<dbReference type="CDD" id="cd05247">
    <property type="entry name" value="UDP_G4E_1_SDR_e"/>
    <property type="match status" value="1"/>
</dbReference>
<evidence type="ECO:0000256" key="5">
    <source>
        <dbReference type="ARBA" id="ARBA00013189"/>
    </source>
</evidence>
<comment type="cofactor">
    <cofactor evidence="2 10">
        <name>NAD(+)</name>
        <dbReference type="ChEBI" id="CHEBI:57540"/>
    </cofactor>
</comment>
<dbReference type="EMBL" id="JAPVOI010000004">
    <property type="protein sequence ID" value="MCZ4090393.1"/>
    <property type="molecule type" value="Genomic_DNA"/>
</dbReference>
<feature type="domain" description="NAD-dependent epimerase/dehydratase" evidence="11">
    <location>
        <begin position="3"/>
        <end position="253"/>
    </location>
</feature>